<evidence type="ECO:0000256" key="1">
    <source>
        <dbReference type="SAM" id="MobiDB-lite"/>
    </source>
</evidence>
<evidence type="ECO:0000313" key="4">
    <source>
        <dbReference type="Proteomes" id="UP000319375"/>
    </source>
</evidence>
<dbReference type="Proteomes" id="UP000319375">
    <property type="component" value="Unassembled WGS sequence"/>
</dbReference>
<feature type="domain" description="4Fe-4S Wbl-type" evidence="2">
    <location>
        <begin position="26"/>
        <end position="94"/>
    </location>
</feature>
<dbReference type="AlphaFoldDB" id="A0A5C5S2S5"/>
<dbReference type="InterPro" id="IPR034768">
    <property type="entry name" value="4FE4S_WBL"/>
</dbReference>
<comment type="caution">
    <text evidence="3">The sequence shown here is derived from an EMBL/GenBank/DDBJ whole genome shotgun (WGS) entry which is preliminary data.</text>
</comment>
<dbReference type="Pfam" id="PF02467">
    <property type="entry name" value="Whib"/>
    <property type="match status" value="1"/>
</dbReference>
<keyword evidence="4" id="KW-1185">Reference proteome</keyword>
<evidence type="ECO:0000259" key="2">
    <source>
        <dbReference type="PROSITE" id="PS51674"/>
    </source>
</evidence>
<dbReference type="PROSITE" id="PS51674">
    <property type="entry name" value="4FE4S_WBL"/>
    <property type="match status" value="1"/>
</dbReference>
<evidence type="ECO:0000313" key="3">
    <source>
        <dbReference type="EMBL" id="TWS29010.1"/>
    </source>
</evidence>
<gene>
    <name evidence="3" type="ORF">FK530_09300</name>
</gene>
<proteinExistence type="predicted"/>
<dbReference type="EMBL" id="VIGX01000004">
    <property type="protein sequence ID" value="TWS29010.1"/>
    <property type="molecule type" value="Genomic_DNA"/>
</dbReference>
<sequence length="102" mass="10810">MSFDHEGTVRLLTAALAGTPALPGAACRDSAELFDPPAEHEPSTAAARRHEAAVRLCRWACPVLAECERWADTLTKSQRPGGVIAGQRPRLGAPGRPRKASA</sequence>
<protein>
    <recommendedName>
        <fullName evidence="2">4Fe-4S Wbl-type domain-containing protein</fullName>
    </recommendedName>
</protein>
<organism evidence="3 4">
    <name type="scientific">Tsukamurella conjunctivitidis</name>
    <dbReference type="NCBI Taxonomy" id="2592068"/>
    <lineage>
        <taxon>Bacteria</taxon>
        <taxon>Bacillati</taxon>
        <taxon>Actinomycetota</taxon>
        <taxon>Actinomycetes</taxon>
        <taxon>Mycobacteriales</taxon>
        <taxon>Tsukamurellaceae</taxon>
        <taxon>Tsukamurella</taxon>
    </lineage>
</organism>
<name>A0A5C5S2S5_9ACTN</name>
<accession>A0A5C5S2S5</accession>
<reference evidence="3 4" key="1">
    <citation type="submission" date="2019-06" db="EMBL/GenBank/DDBJ databases">
        <title>Tsukamurella conjunctivitidis sp. nov., Tsukamurella assacharolytica sp. nov. and Tsukamurella sputae sp. nov. isolated from patients with conjunctivitis, bacteraemia (lymphoma) and respiratory infection (sputum) in Hong Kong.</title>
        <authorList>
            <person name="Teng J.L.L."/>
            <person name="Lee H.H."/>
            <person name="Fong J.Y.H."/>
            <person name="Fok K.M.N."/>
            <person name="Lau S.K.P."/>
            <person name="Woo P.C.Y."/>
        </authorList>
    </citation>
    <scope>NUCLEOTIDE SEQUENCE [LARGE SCALE GENOMIC DNA]</scope>
    <source>
        <strain evidence="3 4">HKU72</strain>
    </source>
</reference>
<feature type="region of interest" description="Disordered" evidence="1">
    <location>
        <begin position="78"/>
        <end position="102"/>
    </location>
</feature>
<dbReference type="OrthoDB" id="4428041at2"/>
<dbReference type="RefSeq" id="WP_146486741.1">
    <property type="nucleotide sequence ID" value="NZ_VIGX01000004.1"/>
</dbReference>